<organism evidence="8 9">
    <name type="scientific">Methanoculleus bourgensis</name>
    <dbReference type="NCBI Taxonomy" id="83986"/>
    <lineage>
        <taxon>Archaea</taxon>
        <taxon>Methanobacteriati</taxon>
        <taxon>Methanobacteriota</taxon>
        <taxon>Stenosarchaea group</taxon>
        <taxon>Methanomicrobia</taxon>
        <taxon>Methanomicrobiales</taxon>
        <taxon>Methanomicrobiaceae</taxon>
        <taxon>Methanoculleus</taxon>
    </lineage>
</organism>
<dbReference type="KEGG" id="mema:MMAB1_1483"/>
<keyword evidence="5 7" id="KW-0408">Iron</keyword>
<sequence>MVKVTIDRPGCISCESCWTLCPDVFEQNPEDEFSEITEQYRVNDNPAEGEVPEDLADCAVEAADSCPVTVIIVED</sequence>
<accession>A0A0X3BKL4</accession>
<keyword evidence="6 7" id="KW-0411">Iron-sulfur</keyword>
<evidence type="ECO:0000256" key="6">
    <source>
        <dbReference type="ARBA" id="ARBA00023014"/>
    </source>
</evidence>
<keyword evidence="4 7" id="KW-0249">Electron transport</keyword>
<dbReference type="EMBL" id="LT158599">
    <property type="protein sequence ID" value="CVK32696.1"/>
    <property type="molecule type" value="Genomic_DNA"/>
</dbReference>
<dbReference type="PROSITE" id="PS00198">
    <property type="entry name" value="4FE4S_FER_1"/>
    <property type="match status" value="1"/>
</dbReference>
<dbReference type="PANTHER" id="PTHR36923">
    <property type="entry name" value="FERREDOXIN"/>
    <property type="match status" value="1"/>
</dbReference>
<name>A0A0X3BKL4_9EURY</name>
<dbReference type="PROSITE" id="PS51379">
    <property type="entry name" value="4FE4S_FER_2"/>
    <property type="match status" value="1"/>
</dbReference>
<dbReference type="GeneID" id="27137347"/>
<gene>
    <name evidence="8" type="ORF">MMAB1_1483</name>
</gene>
<evidence type="ECO:0000256" key="2">
    <source>
        <dbReference type="ARBA" id="ARBA00022448"/>
    </source>
</evidence>
<dbReference type="InterPro" id="IPR017900">
    <property type="entry name" value="4Fe4S_Fe_S_CS"/>
</dbReference>
<dbReference type="AlphaFoldDB" id="A0A0X3BKL4"/>
<dbReference type="PANTHER" id="PTHR36923:SF3">
    <property type="entry name" value="FERREDOXIN"/>
    <property type="match status" value="1"/>
</dbReference>
<dbReference type="Pfam" id="PF13459">
    <property type="entry name" value="Fer4_15"/>
    <property type="match status" value="1"/>
</dbReference>
<dbReference type="InterPro" id="IPR051269">
    <property type="entry name" value="Fe-S_cluster_ET"/>
</dbReference>
<dbReference type="GO" id="GO:0051536">
    <property type="term" value="F:iron-sulfur cluster binding"/>
    <property type="evidence" value="ECO:0007669"/>
    <property type="project" value="UniProtKB-KW"/>
</dbReference>
<keyword evidence="3 7" id="KW-0479">Metal-binding</keyword>
<proteinExistence type="predicted"/>
<dbReference type="Proteomes" id="UP000069850">
    <property type="component" value="Chromosome 1"/>
</dbReference>
<keyword evidence="2 7" id="KW-0813">Transport</keyword>
<comment type="cofactor">
    <cofactor evidence="1">
        <name>[4Fe-4S] cluster</name>
        <dbReference type="ChEBI" id="CHEBI:49883"/>
    </cofactor>
</comment>
<comment type="function">
    <text evidence="7">Ferredoxins are iron-sulfur proteins that transfer electrons in a wide variety of metabolic reactions.</text>
</comment>
<dbReference type="GO" id="GO:0005506">
    <property type="term" value="F:iron ion binding"/>
    <property type="evidence" value="ECO:0007669"/>
    <property type="project" value="UniProtKB-UniRule"/>
</dbReference>
<dbReference type="OrthoDB" id="5583at2157"/>
<evidence type="ECO:0000256" key="7">
    <source>
        <dbReference type="RuleBase" id="RU368020"/>
    </source>
</evidence>
<evidence type="ECO:0000313" key="8">
    <source>
        <dbReference type="EMBL" id="CVK32696.1"/>
    </source>
</evidence>
<dbReference type="PRINTS" id="PR00352">
    <property type="entry name" value="3FE4SFRDOXIN"/>
</dbReference>
<evidence type="ECO:0000256" key="4">
    <source>
        <dbReference type="ARBA" id="ARBA00022982"/>
    </source>
</evidence>
<dbReference type="GO" id="GO:0016491">
    <property type="term" value="F:oxidoreductase activity"/>
    <property type="evidence" value="ECO:0007669"/>
    <property type="project" value="UniProtKB-ARBA"/>
</dbReference>
<dbReference type="InterPro" id="IPR001080">
    <property type="entry name" value="3Fe4S_ferredoxin"/>
</dbReference>
<dbReference type="SUPFAM" id="SSF54862">
    <property type="entry name" value="4Fe-4S ferredoxins"/>
    <property type="match status" value="1"/>
</dbReference>
<dbReference type="RefSeq" id="WP_062263264.1">
    <property type="nucleotide sequence ID" value="NZ_BSDU01000002.1"/>
</dbReference>
<evidence type="ECO:0000256" key="5">
    <source>
        <dbReference type="ARBA" id="ARBA00023004"/>
    </source>
</evidence>
<evidence type="ECO:0000313" key="9">
    <source>
        <dbReference type="Proteomes" id="UP000069850"/>
    </source>
</evidence>
<dbReference type="Gene3D" id="3.30.70.20">
    <property type="match status" value="1"/>
</dbReference>
<dbReference type="GO" id="GO:0009055">
    <property type="term" value="F:electron transfer activity"/>
    <property type="evidence" value="ECO:0007669"/>
    <property type="project" value="UniProtKB-UniRule"/>
</dbReference>
<protein>
    <recommendedName>
        <fullName evidence="7">Ferredoxin</fullName>
    </recommendedName>
</protein>
<dbReference type="InterPro" id="IPR017896">
    <property type="entry name" value="4Fe4S_Fe-S-bd"/>
</dbReference>
<reference evidence="8 9" key="1">
    <citation type="submission" date="2016-01" db="EMBL/GenBank/DDBJ databases">
        <authorList>
            <person name="Manzoor S."/>
        </authorList>
    </citation>
    <scope>NUCLEOTIDE SEQUENCE [LARGE SCALE GENOMIC DNA]</scope>
    <source>
        <strain evidence="8">Methanoculleus sp MAB1</strain>
    </source>
</reference>
<evidence type="ECO:0000256" key="3">
    <source>
        <dbReference type="ARBA" id="ARBA00022723"/>
    </source>
</evidence>
<evidence type="ECO:0000256" key="1">
    <source>
        <dbReference type="ARBA" id="ARBA00001966"/>
    </source>
</evidence>